<proteinExistence type="predicted"/>
<evidence type="ECO:0000313" key="2">
    <source>
        <dbReference type="Proteomes" id="UP001362999"/>
    </source>
</evidence>
<dbReference type="EMBL" id="JAWWNJ010000069">
    <property type="protein sequence ID" value="KAK7007895.1"/>
    <property type="molecule type" value="Genomic_DNA"/>
</dbReference>
<protein>
    <recommendedName>
        <fullName evidence="3">F-box domain-containing protein</fullName>
    </recommendedName>
</protein>
<evidence type="ECO:0008006" key="3">
    <source>
        <dbReference type="Google" id="ProtNLM"/>
    </source>
</evidence>
<dbReference type="AlphaFoldDB" id="A0AAW0AFT9"/>
<keyword evidence="2" id="KW-1185">Reference proteome</keyword>
<evidence type="ECO:0000313" key="1">
    <source>
        <dbReference type="EMBL" id="KAK7007895.1"/>
    </source>
</evidence>
<sequence>MAVQSKLTATPADILYILLGILPDFTDLGALILTHRCFYEVFAAGKHTLLNAVGRNLLGCCFDEAVSLAIEQPAPKSKSSQGTIEPGTSPKICVRSSIVSQLIDNERVLRTLEPLVYGMMKVKKGIPYIADPAGLAQLKSFPRTAKPSTTESERFMTAGYRFWRFTLLQKEKAQKAFLKKFSGIELLELHHFVDKLRDLTWSMWGPSDGDTDYYCIQGLSSTNPKNILRLWTTVLDGGFDEDDFKEYAMEYEDEGYFSYVLSDVLEKRKLDDGLLWDFKPILDGEHEKAVKKLSAGRK</sequence>
<dbReference type="Proteomes" id="UP001362999">
    <property type="component" value="Unassembled WGS sequence"/>
</dbReference>
<organism evidence="1 2">
    <name type="scientific">Favolaschia claudopus</name>
    <dbReference type="NCBI Taxonomy" id="2862362"/>
    <lineage>
        <taxon>Eukaryota</taxon>
        <taxon>Fungi</taxon>
        <taxon>Dikarya</taxon>
        <taxon>Basidiomycota</taxon>
        <taxon>Agaricomycotina</taxon>
        <taxon>Agaricomycetes</taxon>
        <taxon>Agaricomycetidae</taxon>
        <taxon>Agaricales</taxon>
        <taxon>Marasmiineae</taxon>
        <taxon>Mycenaceae</taxon>
        <taxon>Favolaschia</taxon>
    </lineage>
</organism>
<name>A0AAW0AFT9_9AGAR</name>
<reference evidence="1 2" key="1">
    <citation type="journal article" date="2024" name="J Genomics">
        <title>Draft genome sequencing and assembly of Favolaschia claudopus CIRM-BRFM 2984 isolated from oak limbs.</title>
        <authorList>
            <person name="Navarro D."/>
            <person name="Drula E."/>
            <person name="Chaduli D."/>
            <person name="Cazenave R."/>
            <person name="Ahrendt S."/>
            <person name="Wang J."/>
            <person name="Lipzen A."/>
            <person name="Daum C."/>
            <person name="Barry K."/>
            <person name="Grigoriev I.V."/>
            <person name="Favel A."/>
            <person name="Rosso M.N."/>
            <person name="Martin F."/>
        </authorList>
    </citation>
    <scope>NUCLEOTIDE SEQUENCE [LARGE SCALE GENOMIC DNA]</scope>
    <source>
        <strain evidence="1 2">CIRM-BRFM 2984</strain>
    </source>
</reference>
<comment type="caution">
    <text evidence="1">The sequence shown here is derived from an EMBL/GenBank/DDBJ whole genome shotgun (WGS) entry which is preliminary data.</text>
</comment>
<gene>
    <name evidence="1" type="ORF">R3P38DRAFT_3026591</name>
</gene>
<accession>A0AAW0AFT9</accession>